<dbReference type="Pfam" id="PF06304">
    <property type="entry name" value="DUF1048"/>
    <property type="match status" value="1"/>
</dbReference>
<keyword evidence="2" id="KW-1185">Reference proteome</keyword>
<evidence type="ECO:0008006" key="3">
    <source>
        <dbReference type="Google" id="ProtNLM"/>
    </source>
</evidence>
<sequence>MFKKEYWNLKALHQKKLQYQAAMDRVKQLPPDYQQAFQQISDYLMANYGGFDGFDLMDAQVNLIDLFSEVAAQQTPVAEFIGPDIAAFAHDWGESMNVPNWTENYQQKKQAKINQRINKKLGGK</sequence>
<gene>
    <name evidence="1" type="ORF">FC56_GL001206</name>
</gene>
<comment type="caution">
    <text evidence="1">The sequence shown here is derived from an EMBL/GenBank/DDBJ whole genome shotgun (WGS) entry which is preliminary data.</text>
</comment>
<name>A0A0R2CR06_9LACO</name>
<dbReference type="PATRIC" id="fig|1423802.4.peg.1222"/>
<proteinExistence type="predicted"/>
<evidence type="ECO:0000313" key="1">
    <source>
        <dbReference type="EMBL" id="KRM94254.1"/>
    </source>
</evidence>
<dbReference type="SUPFAM" id="SSF158560">
    <property type="entry name" value="BH3980-like"/>
    <property type="match status" value="1"/>
</dbReference>
<protein>
    <recommendedName>
        <fullName evidence="3">Cytoplasmic protein</fullName>
    </recommendedName>
</protein>
<accession>A0A0R2CR06</accession>
<dbReference type="Gene3D" id="1.10.1900.10">
    <property type="entry name" value="c-terminal domain of poly(a) binding protein"/>
    <property type="match status" value="1"/>
</dbReference>
<dbReference type="STRING" id="1423802.FC56_GL001206"/>
<organism evidence="1 2">
    <name type="scientific">Lentilactobacillus senioris DSM 24302 = JCM 17472</name>
    <dbReference type="NCBI Taxonomy" id="1423802"/>
    <lineage>
        <taxon>Bacteria</taxon>
        <taxon>Bacillati</taxon>
        <taxon>Bacillota</taxon>
        <taxon>Bacilli</taxon>
        <taxon>Lactobacillales</taxon>
        <taxon>Lactobacillaceae</taxon>
        <taxon>Lentilactobacillus</taxon>
    </lineage>
</organism>
<dbReference type="AlphaFoldDB" id="A0A0R2CR06"/>
<reference evidence="1 2" key="1">
    <citation type="journal article" date="2015" name="Genome Announc.">
        <title>Expanding the biotechnology potential of lactobacilli through comparative genomics of 213 strains and associated genera.</title>
        <authorList>
            <person name="Sun Z."/>
            <person name="Harris H.M."/>
            <person name="McCann A."/>
            <person name="Guo C."/>
            <person name="Argimon S."/>
            <person name="Zhang W."/>
            <person name="Yang X."/>
            <person name="Jeffery I.B."/>
            <person name="Cooney J.C."/>
            <person name="Kagawa T.F."/>
            <person name="Liu W."/>
            <person name="Song Y."/>
            <person name="Salvetti E."/>
            <person name="Wrobel A."/>
            <person name="Rasinkangas P."/>
            <person name="Parkhill J."/>
            <person name="Rea M.C."/>
            <person name="O'Sullivan O."/>
            <person name="Ritari J."/>
            <person name="Douillard F.P."/>
            <person name="Paul Ross R."/>
            <person name="Yang R."/>
            <person name="Briner A.E."/>
            <person name="Felis G.E."/>
            <person name="de Vos W.M."/>
            <person name="Barrangou R."/>
            <person name="Klaenhammer T.R."/>
            <person name="Caufield P.W."/>
            <person name="Cui Y."/>
            <person name="Zhang H."/>
            <person name="O'Toole P.W."/>
        </authorList>
    </citation>
    <scope>NUCLEOTIDE SEQUENCE [LARGE SCALE GENOMIC DNA]</scope>
    <source>
        <strain evidence="1 2">DSM 24302</strain>
    </source>
</reference>
<dbReference type="EMBL" id="AYZR01000004">
    <property type="protein sequence ID" value="KRM94254.1"/>
    <property type="molecule type" value="Genomic_DNA"/>
</dbReference>
<dbReference type="RefSeq" id="WP_056977383.1">
    <property type="nucleotide sequence ID" value="NZ_AYZR01000004.1"/>
</dbReference>
<evidence type="ECO:0000313" key="2">
    <source>
        <dbReference type="Proteomes" id="UP000051256"/>
    </source>
</evidence>
<dbReference type="InterPro" id="IPR008316">
    <property type="entry name" value="UCP029876"/>
</dbReference>
<dbReference type="Proteomes" id="UP000051256">
    <property type="component" value="Unassembled WGS sequence"/>
</dbReference>